<protein>
    <recommendedName>
        <fullName evidence="4">DUF4402 domain-containing protein</fullName>
    </recommendedName>
</protein>
<dbReference type="EMBL" id="BDUD01000001">
    <property type="protein sequence ID" value="GBG16712.1"/>
    <property type="molecule type" value="Genomic_DNA"/>
</dbReference>
<evidence type="ECO:0008006" key="4">
    <source>
        <dbReference type="Google" id="ProtNLM"/>
    </source>
</evidence>
<evidence type="ECO:0000313" key="2">
    <source>
        <dbReference type="EMBL" id="GBG16712.1"/>
    </source>
</evidence>
<dbReference type="OrthoDB" id="484730at2"/>
<feature type="transmembrane region" description="Helical" evidence="1">
    <location>
        <begin position="6"/>
        <end position="27"/>
    </location>
</feature>
<accession>A0A2R5FE49</accession>
<dbReference type="Proteomes" id="UP000245124">
    <property type="component" value="Unassembled WGS sequence"/>
</dbReference>
<evidence type="ECO:0000313" key="3">
    <source>
        <dbReference type="Proteomes" id="UP000245124"/>
    </source>
</evidence>
<keyword evidence="1" id="KW-1133">Transmembrane helix</keyword>
<sequence>MLPNKIVSYQSYLVTCLGVVLGIVWPASSPAQFISRPEPTEINRLATPQTIKIPPIQQSEIAPAISSESVAQGDLLSPPRFNTFITRELPGIWQMRVPIEQVGLLYATYELQAQNGANNAVSNQLRSDSALTVVLEPLSIVEISRDPNTKTALVQGGVRLKMNLSNNQLAGTYSGELIVRVDQR</sequence>
<dbReference type="AlphaFoldDB" id="A0A2R5FE49"/>
<gene>
    <name evidence="2" type="ORF">NIES4072_03580</name>
</gene>
<comment type="caution">
    <text evidence="2">The sequence shown here is derived from an EMBL/GenBank/DDBJ whole genome shotgun (WGS) entry which is preliminary data.</text>
</comment>
<dbReference type="RefSeq" id="WP_109007043.1">
    <property type="nucleotide sequence ID" value="NZ_BDUD01000001.1"/>
</dbReference>
<keyword evidence="1" id="KW-0472">Membrane</keyword>
<evidence type="ECO:0000256" key="1">
    <source>
        <dbReference type="SAM" id="Phobius"/>
    </source>
</evidence>
<reference evidence="2 3" key="1">
    <citation type="submission" date="2017-06" db="EMBL/GenBank/DDBJ databases">
        <title>Genome sequencing of cyanobaciteial culture collection at National Institute for Environmental Studies (NIES).</title>
        <authorList>
            <person name="Hirose Y."/>
            <person name="Shimura Y."/>
            <person name="Fujisawa T."/>
            <person name="Nakamura Y."/>
            <person name="Kawachi M."/>
        </authorList>
    </citation>
    <scope>NUCLEOTIDE SEQUENCE [LARGE SCALE GENOMIC DNA]</scope>
    <source>
        <strain evidence="2 3">NIES-4072</strain>
    </source>
</reference>
<keyword evidence="3" id="KW-1185">Reference proteome</keyword>
<organism evidence="2 3">
    <name type="scientific">Nostoc commune NIES-4072</name>
    <dbReference type="NCBI Taxonomy" id="2005467"/>
    <lineage>
        <taxon>Bacteria</taxon>
        <taxon>Bacillati</taxon>
        <taxon>Cyanobacteriota</taxon>
        <taxon>Cyanophyceae</taxon>
        <taxon>Nostocales</taxon>
        <taxon>Nostocaceae</taxon>
        <taxon>Nostoc</taxon>
    </lineage>
</organism>
<proteinExistence type="predicted"/>
<keyword evidence="1" id="KW-0812">Transmembrane</keyword>
<name>A0A2R5FE49_NOSCO</name>